<evidence type="ECO:0000313" key="1">
    <source>
        <dbReference type="EMBL" id="MDK2126034.1"/>
    </source>
</evidence>
<reference evidence="1" key="1">
    <citation type="submission" date="2023-03" db="EMBL/GenBank/DDBJ databases">
        <title>Chitinimonas shenzhenensis gen. nov., sp. nov., a novel member of family Burkholderiaceae isolated from activated sludge collected in Shen Zhen, China.</title>
        <authorList>
            <person name="Wang X."/>
        </authorList>
    </citation>
    <scope>NUCLEOTIDE SEQUENCE</scope>
    <source>
        <strain evidence="1">DQS-5</strain>
    </source>
</reference>
<name>A0ABT7E137_9NEIS</name>
<dbReference type="EMBL" id="JARRAF010000029">
    <property type="protein sequence ID" value="MDK2126034.1"/>
    <property type="molecule type" value="Genomic_DNA"/>
</dbReference>
<sequence>MAVEETVSSPAVRETMERVRFSWWRGEDPMWTIGERGCTIWHCPWCGEELPDEPFSTRISPFGFDWSVPDGSK</sequence>
<proteinExistence type="predicted"/>
<protein>
    <submittedName>
        <fullName evidence="1">Uncharacterized protein</fullName>
    </submittedName>
</protein>
<gene>
    <name evidence="1" type="ORF">PZA18_18480</name>
</gene>
<accession>A0ABT7E137</accession>
<evidence type="ECO:0000313" key="2">
    <source>
        <dbReference type="Proteomes" id="UP001172778"/>
    </source>
</evidence>
<comment type="caution">
    <text evidence="1">The sequence shown here is derived from an EMBL/GenBank/DDBJ whole genome shotgun (WGS) entry which is preliminary data.</text>
</comment>
<keyword evidence="2" id="KW-1185">Reference proteome</keyword>
<organism evidence="1 2">
    <name type="scientific">Parachitinimonas caeni</name>
    <dbReference type="NCBI Taxonomy" id="3031301"/>
    <lineage>
        <taxon>Bacteria</taxon>
        <taxon>Pseudomonadati</taxon>
        <taxon>Pseudomonadota</taxon>
        <taxon>Betaproteobacteria</taxon>
        <taxon>Neisseriales</taxon>
        <taxon>Chitinibacteraceae</taxon>
        <taxon>Parachitinimonas</taxon>
    </lineage>
</organism>
<dbReference type="Proteomes" id="UP001172778">
    <property type="component" value="Unassembled WGS sequence"/>
</dbReference>
<dbReference type="RefSeq" id="WP_284102349.1">
    <property type="nucleotide sequence ID" value="NZ_JARRAF010000029.1"/>
</dbReference>